<proteinExistence type="predicted"/>
<evidence type="ECO:0000256" key="1">
    <source>
        <dbReference type="SAM" id="MobiDB-lite"/>
    </source>
</evidence>
<dbReference type="EMBL" id="SPHZ02000001">
    <property type="protein sequence ID" value="KAF0934315.1"/>
    <property type="molecule type" value="Genomic_DNA"/>
</dbReference>
<protein>
    <submittedName>
        <fullName evidence="2">Uncharacterized protein</fullName>
    </submittedName>
</protein>
<gene>
    <name evidence="2" type="ORF">E2562_024804</name>
</gene>
<organism evidence="2 3">
    <name type="scientific">Oryza meyeriana var. granulata</name>
    <dbReference type="NCBI Taxonomy" id="110450"/>
    <lineage>
        <taxon>Eukaryota</taxon>
        <taxon>Viridiplantae</taxon>
        <taxon>Streptophyta</taxon>
        <taxon>Embryophyta</taxon>
        <taxon>Tracheophyta</taxon>
        <taxon>Spermatophyta</taxon>
        <taxon>Magnoliopsida</taxon>
        <taxon>Liliopsida</taxon>
        <taxon>Poales</taxon>
        <taxon>Poaceae</taxon>
        <taxon>BOP clade</taxon>
        <taxon>Oryzoideae</taxon>
        <taxon>Oryzeae</taxon>
        <taxon>Oryzinae</taxon>
        <taxon>Oryza</taxon>
        <taxon>Oryza meyeriana</taxon>
    </lineage>
</organism>
<evidence type="ECO:0000313" key="2">
    <source>
        <dbReference type="EMBL" id="KAF0934315.1"/>
    </source>
</evidence>
<dbReference type="AlphaFoldDB" id="A0A6G1FBV8"/>
<keyword evidence="3" id="KW-1185">Reference proteome</keyword>
<feature type="compositionally biased region" description="Gly residues" evidence="1">
    <location>
        <begin position="86"/>
        <end position="96"/>
    </location>
</feature>
<comment type="caution">
    <text evidence="2">The sequence shown here is derived from an EMBL/GenBank/DDBJ whole genome shotgun (WGS) entry which is preliminary data.</text>
</comment>
<accession>A0A6G1FBV8</accession>
<sequence length="96" mass="11233">MALHPVDVTQLRQHLILPRSVDSLRRRRWRGRIPWRLPPLRRYNKGDAEAATMERGARRGKVRVRNSAARRCTEVRSRRRNKREVGGGGEQKVGEK</sequence>
<reference evidence="2 3" key="1">
    <citation type="submission" date="2019-11" db="EMBL/GenBank/DDBJ databases">
        <title>Whole genome sequence of Oryza granulata.</title>
        <authorList>
            <person name="Li W."/>
        </authorList>
    </citation>
    <scope>NUCLEOTIDE SEQUENCE [LARGE SCALE GENOMIC DNA]</scope>
    <source>
        <strain evidence="3">cv. Menghai</strain>
        <tissue evidence="2">Leaf</tissue>
    </source>
</reference>
<dbReference type="Proteomes" id="UP000479710">
    <property type="component" value="Unassembled WGS sequence"/>
</dbReference>
<evidence type="ECO:0000313" key="3">
    <source>
        <dbReference type="Proteomes" id="UP000479710"/>
    </source>
</evidence>
<feature type="region of interest" description="Disordered" evidence="1">
    <location>
        <begin position="48"/>
        <end position="96"/>
    </location>
</feature>
<name>A0A6G1FBV8_9ORYZ</name>